<dbReference type="Pfam" id="PF01757">
    <property type="entry name" value="Acyl_transf_3"/>
    <property type="match status" value="1"/>
</dbReference>
<feature type="transmembrane region" description="Helical" evidence="1">
    <location>
        <begin position="190"/>
        <end position="212"/>
    </location>
</feature>
<dbReference type="PANTHER" id="PTHR23028">
    <property type="entry name" value="ACETYLTRANSFERASE"/>
    <property type="match status" value="1"/>
</dbReference>
<dbReference type="InterPro" id="IPR050879">
    <property type="entry name" value="Acyltransferase_3"/>
</dbReference>
<proteinExistence type="predicted"/>
<keyword evidence="1" id="KW-1133">Transmembrane helix</keyword>
<feature type="domain" description="Acyltransferase 3" evidence="2">
    <location>
        <begin position="6"/>
        <end position="335"/>
    </location>
</feature>
<evidence type="ECO:0000259" key="2">
    <source>
        <dbReference type="Pfam" id="PF01757"/>
    </source>
</evidence>
<dbReference type="InterPro" id="IPR002656">
    <property type="entry name" value="Acyl_transf_3_dom"/>
</dbReference>
<feature type="transmembrane region" description="Helical" evidence="1">
    <location>
        <begin position="87"/>
        <end position="109"/>
    </location>
</feature>
<keyword evidence="1" id="KW-0812">Transmembrane</keyword>
<feature type="transmembrane region" description="Helical" evidence="1">
    <location>
        <begin position="143"/>
        <end position="161"/>
    </location>
</feature>
<dbReference type="RefSeq" id="WP_212536873.1">
    <property type="nucleotide sequence ID" value="NZ_JAGTUU010000004.1"/>
</dbReference>
<evidence type="ECO:0000256" key="1">
    <source>
        <dbReference type="SAM" id="Phobius"/>
    </source>
</evidence>
<name>A0A8J8B8M5_9RHOB</name>
<dbReference type="GO" id="GO:0016747">
    <property type="term" value="F:acyltransferase activity, transferring groups other than amino-acyl groups"/>
    <property type="evidence" value="ECO:0007669"/>
    <property type="project" value="InterPro"/>
</dbReference>
<keyword evidence="3" id="KW-0808">Transferase</keyword>
<keyword evidence="3" id="KW-0012">Acyltransferase</keyword>
<dbReference type="EMBL" id="JAGTUU010000004">
    <property type="protein sequence ID" value="MBS0124924.1"/>
    <property type="molecule type" value="Genomic_DNA"/>
</dbReference>
<feature type="transmembrane region" description="Helical" evidence="1">
    <location>
        <begin position="166"/>
        <end position="184"/>
    </location>
</feature>
<feature type="transmembrane region" description="Helical" evidence="1">
    <location>
        <begin position="294"/>
        <end position="315"/>
    </location>
</feature>
<keyword evidence="4" id="KW-1185">Reference proteome</keyword>
<feature type="transmembrane region" description="Helical" evidence="1">
    <location>
        <begin position="248"/>
        <end position="268"/>
    </location>
</feature>
<reference evidence="3" key="1">
    <citation type="submission" date="2021-04" db="EMBL/GenBank/DDBJ databases">
        <authorList>
            <person name="Yoon J."/>
        </authorList>
    </citation>
    <scope>NUCLEOTIDE SEQUENCE</scope>
    <source>
        <strain evidence="3">KMU-90</strain>
    </source>
</reference>
<keyword evidence="1" id="KW-0472">Membrane</keyword>
<protein>
    <submittedName>
        <fullName evidence="3">Acyltransferase</fullName>
    </submittedName>
</protein>
<organism evidence="3 4">
    <name type="scientific">Thetidibacter halocola</name>
    <dbReference type="NCBI Taxonomy" id="2827239"/>
    <lineage>
        <taxon>Bacteria</taxon>
        <taxon>Pseudomonadati</taxon>
        <taxon>Pseudomonadota</taxon>
        <taxon>Alphaproteobacteria</taxon>
        <taxon>Rhodobacterales</taxon>
        <taxon>Roseobacteraceae</taxon>
        <taxon>Thetidibacter</taxon>
    </lineage>
</organism>
<feature type="transmembrane region" description="Helical" evidence="1">
    <location>
        <begin position="42"/>
        <end position="66"/>
    </location>
</feature>
<dbReference type="Proteomes" id="UP000681356">
    <property type="component" value="Unassembled WGS sequence"/>
</dbReference>
<accession>A0A8J8B8M5</accession>
<feature type="transmembrane region" description="Helical" evidence="1">
    <location>
        <begin position="321"/>
        <end position="342"/>
    </location>
</feature>
<dbReference type="GO" id="GO:0016020">
    <property type="term" value="C:membrane"/>
    <property type="evidence" value="ECO:0007669"/>
    <property type="project" value="TreeGrafter"/>
</dbReference>
<dbReference type="PANTHER" id="PTHR23028:SF131">
    <property type="entry name" value="BLR2367 PROTEIN"/>
    <property type="match status" value="1"/>
</dbReference>
<dbReference type="AlphaFoldDB" id="A0A8J8B8M5"/>
<comment type="caution">
    <text evidence="3">The sequence shown here is derived from an EMBL/GenBank/DDBJ whole genome shotgun (WGS) entry which is preliminary data.</text>
</comment>
<dbReference type="GO" id="GO:0000271">
    <property type="term" value="P:polysaccharide biosynthetic process"/>
    <property type="evidence" value="ECO:0007669"/>
    <property type="project" value="TreeGrafter"/>
</dbReference>
<feature type="transmembrane region" description="Helical" evidence="1">
    <location>
        <begin position="224"/>
        <end position="242"/>
    </location>
</feature>
<evidence type="ECO:0000313" key="4">
    <source>
        <dbReference type="Proteomes" id="UP000681356"/>
    </source>
</evidence>
<gene>
    <name evidence="3" type="ORF">KB874_12525</name>
</gene>
<sequence length="364" mass="39690">MKAHIDDIQILRAVAALAVLFFHAERELSAGGSDALAPLFVGLAWLGQAGVDIFFVISGFIMYFVHRGDFGRPGMMGRFLLRRLVRIVPTYWLLTTLTVAGLVLLPGLFNSRSVDWTWIGASYLFIPWQSPAGDISPPVGPGWTLNFEMYFYVIFGAVLLVPRRVALPVMTVFMVGSVMLGLILKPGLPILAMMSGALLIEFLCGIWIAWAFTRGMTVGGAARIALVAAGLAVLCVSPVFYSNGDLATWWRLPFFGLPAAALVAATILRPGLQGAERAGSPVSRLFVALGDSSYALYLSHIFTLRIIDLVLARLFPQLPLALDFVLLVVAAVVVGHLFFLWVERPLYRFLKQRLPGGRAAEVPA</sequence>
<evidence type="ECO:0000313" key="3">
    <source>
        <dbReference type="EMBL" id="MBS0124924.1"/>
    </source>
</evidence>